<keyword evidence="2" id="KW-1133">Transmembrane helix</keyword>
<dbReference type="PROSITE" id="PS00028">
    <property type="entry name" value="ZINC_FINGER_C2H2_1"/>
    <property type="match status" value="1"/>
</dbReference>
<dbReference type="AlphaFoldDB" id="A0A2S2NGF4"/>
<evidence type="ECO:0000313" key="4">
    <source>
        <dbReference type="EMBL" id="MBY16274.1"/>
    </source>
</evidence>
<gene>
    <name evidence="4" type="primary">lola_17</name>
    <name evidence="4" type="ORF">g.14364</name>
</gene>
<dbReference type="GO" id="GO:0008270">
    <property type="term" value="F:zinc ion binding"/>
    <property type="evidence" value="ECO:0007669"/>
    <property type="project" value="UniProtKB-KW"/>
</dbReference>
<evidence type="ECO:0000256" key="1">
    <source>
        <dbReference type="PROSITE-ProRule" id="PRU00042"/>
    </source>
</evidence>
<evidence type="ECO:0000256" key="2">
    <source>
        <dbReference type="SAM" id="Phobius"/>
    </source>
</evidence>
<evidence type="ECO:0000259" key="3">
    <source>
        <dbReference type="PROSITE" id="PS50157"/>
    </source>
</evidence>
<feature type="transmembrane region" description="Helical" evidence="2">
    <location>
        <begin position="6"/>
        <end position="28"/>
    </location>
</feature>
<proteinExistence type="predicted"/>
<sequence length="105" mass="12430">MPEEFYMLVNYLANKVVIILIFFSGLHLHNTTSVLNNSEDVYICPQNCGKTYKYYSSLYKHLKYECNKTPQLKCLFCDKMVKRPDNLKNHMLIVHKYISKSKNNN</sequence>
<dbReference type="SMART" id="SM00355">
    <property type="entry name" value="ZnF_C2H2"/>
    <property type="match status" value="2"/>
</dbReference>
<keyword evidence="1" id="KW-0863">Zinc-finger</keyword>
<keyword evidence="2" id="KW-0812">Transmembrane</keyword>
<keyword evidence="1" id="KW-0479">Metal-binding</keyword>
<feature type="domain" description="C2H2-type" evidence="3">
    <location>
        <begin position="42"/>
        <end position="70"/>
    </location>
</feature>
<dbReference type="PROSITE" id="PS50157">
    <property type="entry name" value="ZINC_FINGER_C2H2_2"/>
    <property type="match status" value="1"/>
</dbReference>
<accession>A0A2S2NGF4</accession>
<organism evidence="4">
    <name type="scientific">Schizaphis graminum</name>
    <name type="common">Green bug aphid</name>
    <dbReference type="NCBI Taxonomy" id="13262"/>
    <lineage>
        <taxon>Eukaryota</taxon>
        <taxon>Metazoa</taxon>
        <taxon>Ecdysozoa</taxon>
        <taxon>Arthropoda</taxon>
        <taxon>Hexapoda</taxon>
        <taxon>Insecta</taxon>
        <taxon>Pterygota</taxon>
        <taxon>Neoptera</taxon>
        <taxon>Paraneoptera</taxon>
        <taxon>Hemiptera</taxon>
        <taxon>Sternorrhyncha</taxon>
        <taxon>Aphidomorpha</taxon>
        <taxon>Aphidoidea</taxon>
        <taxon>Aphididae</taxon>
        <taxon>Aphidini</taxon>
        <taxon>Schizaphis</taxon>
    </lineage>
</organism>
<keyword evidence="1" id="KW-0862">Zinc</keyword>
<dbReference type="InterPro" id="IPR036236">
    <property type="entry name" value="Znf_C2H2_sf"/>
</dbReference>
<dbReference type="InterPro" id="IPR013087">
    <property type="entry name" value="Znf_C2H2_type"/>
</dbReference>
<dbReference type="Pfam" id="PF00096">
    <property type="entry name" value="zf-C2H2"/>
    <property type="match status" value="2"/>
</dbReference>
<keyword evidence="2" id="KW-0472">Membrane</keyword>
<protein>
    <submittedName>
        <fullName evidence="4">Longitudinals lacking protein, isoforms A/B/D/L</fullName>
    </submittedName>
</protein>
<reference evidence="4" key="1">
    <citation type="submission" date="2018-04" db="EMBL/GenBank/DDBJ databases">
        <title>Transcriptome of Schizaphis graminum biotype I.</title>
        <authorList>
            <person name="Scully E.D."/>
            <person name="Geib S.M."/>
            <person name="Palmer N.A."/>
            <person name="Koch K."/>
            <person name="Bradshaw J."/>
            <person name="Heng-Moss T."/>
            <person name="Sarath G."/>
        </authorList>
    </citation>
    <scope>NUCLEOTIDE SEQUENCE</scope>
</reference>
<dbReference type="SUPFAM" id="SSF57667">
    <property type="entry name" value="beta-beta-alpha zinc fingers"/>
    <property type="match status" value="1"/>
</dbReference>
<dbReference type="Gene3D" id="3.30.160.60">
    <property type="entry name" value="Classic Zinc Finger"/>
    <property type="match status" value="1"/>
</dbReference>
<dbReference type="EMBL" id="GGMR01003655">
    <property type="protein sequence ID" value="MBY16274.1"/>
    <property type="molecule type" value="Transcribed_RNA"/>
</dbReference>
<name>A0A2S2NGF4_SCHGA</name>